<keyword evidence="3" id="KW-1185">Reference proteome</keyword>
<dbReference type="InterPro" id="IPR028992">
    <property type="entry name" value="Hedgehog/Intein_dom"/>
</dbReference>
<dbReference type="InterPro" id="IPR036844">
    <property type="entry name" value="Hint_dom_sf"/>
</dbReference>
<dbReference type="Pfam" id="PF13403">
    <property type="entry name" value="Hint_2"/>
    <property type="match status" value="1"/>
</dbReference>
<evidence type="ECO:0000259" key="1">
    <source>
        <dbReference type="Pfam" id="PF13403"/>
    </source>
</evidence>
<evidence type="ECO:0000313" key="2">
    <source>
        <dbReference type="EMBL" id="MRH19599.1"/>
    </source>
</evidence>
<feature type="domain" description="Hedgehog/Intein (Hint)" evidence="1">
    <location>
        <begin position="169"/>
        <end position="303"/>
    </location>
</feature>
<proteinExistence type="predicted"/>
<reference evidence="2 3" key="1">
    <citation type="submission" date="2019-11" db="EMBL/GenBank/DDBJ databases">
        <title>Draft Whole-Genome sequence of the marine photosynthetic bacterium Rhodovulum strictum DSM 11289.</title>
        <authorList>
            <person name="Kyndt J.A."/>
            <person name="Meyer T.E."/>
        </authorList>
    </citation>
    <scope>NUCLEOTIDE SEQUENCE [LARGE SCALE GENOMIC DNA]</scope>
    <source>
        <strain evidence="2 3">DSM 11289</strain>
    </source>
</reference>
<name>A0A844BA87_9RHOB</name>
<dbReference type="OrthoDB" id="6305173at2"/>
<gene>
    <name evidence="2" type="ORF">GH815_01235</name>
</gene>
<dbReference type="AlphaFoldDB" id="A0A844BA87"/>
<dbReference type="SUPFAM" id="SSF51294">
    <property type="entry name" value="Hedgehog/intein (Hint) domain"/>
    <property type="match status" value="1"/>
</dbReference>
<organism evidence="2 3">
    <name type="scientific">Rhodovulum strictum</name>
    <dbReference type="NCBI Taxonomy" id="58314"/>
    <lineage>
        <taxon>Bacteria</taxon>
        <taxon>Pseudomonadati</taxon>
        <taxon>Pseudomonadota</taxon>
        <taxon>Alphaproteobacteria</taxon>
        <taxon>Rhodobacterales</taxon>
        <taxon>Paracoccaceae</taxon>
        <taxon>Rhodovulum</taxon>
    </lineage>
</organism>
<comment type="caution">
    <text evidence="2">The sequence shown here is derived from an EMBL/GenBank/DDBJ whole genome shotgun (WGS) entry which is preliminary data.</text>
</comment>
<dbReference type="RefSeq" id="WP_153746905.1">
    <property type="nucleotide sequence ID" value="NZ_BAAADI010000002.1"/>
</dbReference>
<dbReference type="EMBL" id="WJPO01000001">
    <property type="protein sequence ID" value="MRH19599.1"/>
    <property type="molecule type" value="Genomic_DNA"/>
</dbReference>
<accession>A0A844BA87</accession>
<protein>
    <submittedName>
        <fullName evidence="2">Hemolysin</fullName>
    </submittedName>
</protein>
<sequence length="369" mass="39581">MATGTTFQVIYLGSFARLDADETSNVTENAANLVGTTFGGPGNALANNIQTFSADYFGHGDTTTYDTRNDYFGVMKYDTFRIDGGAPRQVDATVGYNATLTYVDGTSTTLPLVLMQDTVGRLYLVPSLSYNATQIALEAKPIRSLTVDSVFDNNAKLGAVRYLGSFANCLTTGTAIRTPRGDIPVETLAPGDPVVTLDNGPQPVRWIGRTHHDAAALAAQPNLRPILIPRGSLGTSRDLLVSPLHGMLIDGTHLARAGHLAELARGPIRIARGKREITYIHLMFDAHQIVFAEGAPCESFYPGPMAQQALSAADIATLEPLFPGLFQPGIARDEVIARYGPPTRPFLTRRALANRLARAPRGAEARISG</sequence>
<dbReference type="Proteomes" id="UP000466730">
    <property type="component" value="Unassembled WGS sequence"/>
</dbReference>
<evidence type="ECO:0000313" key="3">
    <source>
        <dbReference type="Proteomes" id="UP000466730"/>
    </source>
</evidence>